<proteinExistence type="predicted"/>
<evidence type="ECO:0008006" key="5">
    <source>
        <dbReference type="Google" id="ProtNLM"/>
    </source>
</evidence>
<evidence type="ECO:0000256" key="2">
    <source>
        <dbReference type="SAM" id="Phobius"/>
    </source>
</evidence>
<evidence type="ECO:0000256" key="1">
    <source>
        <dbReference type="SAM" id="MobiDB-lite"/>
    </source>
</evidence>
<dbReference type="Proteomes" id="UP000467379">
    <property type="component" value="Chromosome"/>
</dbReference>
<keyword evidence="4" id="KW-1185">Reference proteome</keyword>
<keyword evidence="2" id="KW-0472">Membrane</keyword>
<sequence length="104" mass="11102">MRIDLKEWSVAMVVHGLLAKAAGTVVTGLVGVSAYEVLRKAVRSAPMHNAAVTATEWSLRGTRRAEEAAESARLKLADVVAEARERIGEEAPPPAVGGNHDHEH</sequence>
<name>A0ABM7KGP8_9MYCO</name>
<evidence type="ECO:0000313" key="4">
    <source>
        <dbReference type="Proteomes" id="UP000467379"/>
    </source>
</evidence>
<dbReference type="Pfam" id="PF07371">
    <property type="entry name" value="DUF1490"/>
    <property type="match status" value="1"/>
</dbReference>
<dbReference type="EMBL" id="AP022606">
    <property type="protein sequence ID" value="BBZ10174.1"/>
    <property type="molecule type" value="Genomic_DNA"/>
</dbReference>
<gene>
    <name evidence="3" type="ORF">MBRA_03690</name>
</gene>
<reference evidence="3 4" key="1">
    <citation type="journal article" date="2019" name="Emerg. Microbes Infect.">
        <title>Comprehensive subspecies identification of 175 nontuberculous mycobacteria species based on 7547 genomic profiles.</title>
        <authorList>
            <person name="Matsumoto Y."/>
            <person name="Kinjo T."/>
            <person name="Motooka D."/>
            <person name="Nabeya D."/>
            <person name="Jung N."/>
            <person name="Uechi K."/>
            <person name="Horii T."/>
            <person name="Iida T."/>
            <person name="Fujita J."/>
            <person name="Nakamura S."/>
        </authorList>
    </citation>
    <scope>NUCLEOTIDE SEQUENCE [LARGE SCALE GENOMIC DNA]</scope>
    <source>
        <strain evidence="3 4">JCM 12687</strain>
    </source>
</reference>
<feature type="region of interest" description="Disordered" evidence="1">
    <location>
        <begin position="85"/>
        <end position="104"/>
    </location>
</feature>
<evidence type="ECO:0000313" key="3">
    <source>
        <dbReference type="EMBL" id="BBZ10174.1"/>
    </source>
</evidence>
<keyword evidence="2" id="KW-0812">Transmembrane</keyword>
<feature type="transmembrane region" description="Helical" evidence="2">
    <location>
        <begin position="12"/>
        <end position="38"/>
    </location>
</feature>
<organism evidence="3 4">
    <name type="scientific">Mycobacterium branderi</name>
    <dbReference type="NCBI Taxonomy" id="43348"/>
    <lineage>
        <taxon>Bacteria</taxon>
        <taxon>Bacillati</taxon>
        <taxon>Actinomycetota</taxon>
        <taxon>Actinomycetes</taxon>
        <taxon>Mycobacteriales</taxon>
        <taxon>Mycobacteriaceae</taxon>
        <taxon>Mycobacterium</taxon>
    </lineage>
</organism>
<protein>
    <recommendedName>
        <fullName evidence="5">DUF1490 family protein</fullName>
    </recommendedName>
</protein>
<accession>A0ABM7KGP8</accession>
<dbReference type="InterPro" id="IPR009963">
    <property type="entry name" value="DUF1490"/>
</dbReference>
<keyword evidence="2" id="KW-1133">Transmembrane helix</keyword>